<dbReference type="Pfam" id="PF13927">
    <property type="entry name" value="Ig_3"/>
    <property type="match status" value="2"/>
</dbReference>
<dbReference type="GO" id="GO:0098632">
    <property type="term" value="F:cell-cell adhesion mediator activity"/>
    <property type="evidence" value="ECO:0007669"/>
    <property type="project" value="TreeGrafter"/>
</dbReference>
<organism evidence="5 6">
    <name type="scientific">Heterorhabditis bacteriophora</name>
    <name type="common">Entomopathogenic nematode worm</name>
    <dbReference type="NCBI Taxonomy" id="37862"/>
    <lineage>
        <taxon>Eukaryota</taxon>
        <taxon>Metazoa</taxon>
        <taxon>Ecdysozoa</taxon>
        <taxon>Nematoda</taxon>
        <taxon>Chromadorea</taxon>
        <taxon>Rhabditida</taxon>
        <taxon>Rhabditina</taxon>
        <taxon>Rhabditomorpha</taxon>
        <taxon>Strongyloidea</taxon>
        <taxon>Heterorhabditidae</taxon>
        <taxon>Heterorhabditis</taxon>
    </lineage>
</organism>
<evidence type="ECO:0000259" key="4">
    <source>
        <dbReference type="PROSITE" id="PS50835"/>
    </source>
</evidence>
<feature type="domain" description="Ig-like" evidence="4">
    <location>
        <begin position="166"/>
        <end position="246"/>
    </location>
</feature>
<dbReference type="GO" id="GO:0005886">
    <property type="term" value="C:plasma membrane"/>
    <property type="evidence" value="ECO:0007669"/>
    <property type="project" value="TreeGrafter"/>
</dbReference>
<dbReference type="InterPro" id="IPR003598">
    <property type="entry name" value="Ig_sub2"/>
</dbReference>
<dbReference type="InterPro" id="IPR007110">
    <property type="entry name" value="Ig-like_dom"/>
</dbReference>
<dbReference type="SMART" id="SM00409">
    <property type="entry name" value="IG"/>
    <property type="match status" value="2"/>
</dbReference>
<dbReference type="GO" id="GO:0070593">
    <property type="term" value="P:dendrite self-avoidance"/>
    <property type="evidence" value="ECO:0007669"/>
    <property type="project" value="TreeGrafter"/>
</dbReference>
<dbReference type="Proteomes" id="UP000095283">
    <property type="component" value="Unplaced"/>
</dbReference>
<dbReference type="SUPFAM" id="SSF48726">
    <property type="entry name" value="Immunoglobulin"/>
    <property type="match status" value="2"/>
</dbReference>
<dbReference type="GO" id="GO:0030424">
    <property type="term" value="C:axon"/>
    <property type="evidence" value="ECO:0007669"/>
    <property type="project" value="TreeGrafter"/>
</dbReference>
<dbReference type="AlphaFoldDB" id="A0A1I7WU57"/>
<dbReference type="Gene3D" id="2.60.40.10">
    <property type="entry name" value="Immunoglobulins"/>
    <property type="match status" value="2"/>
</dbReference>
<dbReference type="FunFam" id="2.60.40.10:FF:002402">
    <property type="entry name" value="Zwei Ig domain protein zig-4"/>
    <property type="match status" value="1"/>
</dbReference>
<evidence type="ECO:0000313" key="5">
    <source>
        <dbReference type="Proteomes" id="UP000095283"/>
    </source>
</evidence>
<reference evidence="6" key="1">
    <citation type="submission" date="2016-11" db="UniProtKB">
        <authorList>
            <consortium name="WormBaseParasite"/>
        </authorList>
    </citation>
    <scope>IDENTIFICATION</scope>
</reference>
<dbReference type="GO" id="GO:0007411">
    <property type="term" value="P:axon guidance"/>
    <property type="evidence" value="ECO:0007669"/>
    <property type="project" value="TreeGrafter"/>
</dbReference>
<accession>A0A1I7WU57</accession>
<evidence type="ECO:0000256" key="3">
    <source>
        <dbReference type="SAM" id="SignalP"/>
    </source>
</evidence>
<dbReference type="SMART" id="SM00408">
    <property type="entry name" value="IGc2"/>
    <property type="match status" value="2"/>
</dbReference>
<proteinExistence type="predicted"/>
<feature type="signal peptide" evidence="3">
    <location>
        <begin position="1"/>
        <end position="18"/>
    </location>
</feature>
<dbReference type="InterPro" id="IPR003599">
    <property type="entry name" value="Ig_sub"/>
</dbReference>
<dbReference type="GO" id="GO:0007156">
    <property type="term" value="P:homophilic cell adhesion via plasma membrane adhesion molecules"/>
    <property type="evidence" value="ECO:0007669"/>
    <property type="project" value="TreeGrafter"/>
</dbReference>
<name>A0A1I7WU57_HETBA</name>
<dbReference type="PROSITE" id="PS50835">
    <property type="entry name" value="IG_LIKE"/>
    <property type="match status" value="2"/>
</dbReference>
<dbReference type="InterPro" id="IPR013783">
    <property type="entry name" value="Ig-like_fold"/>
</dbReference>
<dbReference type="WBParaSite" id="Hba_08666">
    <property type="protein sequence ID" value="Hba_08666"/>
    <property type="gene ID" value="Hba_08666"/>
</dbReference>
<keyword evidence="3" id="KW-0732">Signal</keyword>
<dbReference type="InterPro" id="IPR036179">
    <property type="entry name" value="Ig-like_dom_sf"/>
</dbReference>
<keyword evidence="2" id="KW-0393">Immunoglobulin domain</keyword>
<dbReference type="PANTHER" id="PTHR10075">
    <property type="entry name" value="BASIGIN RELATED"/>
    <property type="match status" value="1"/>
</dbReference>
<protein>
    <submittedName>
        <fullName evidence="6">Ig-like domain-containing protein</fullName>
    </submittedName>
</protein>
<evidence type="ECO:0000256" key="1">
    <source>
        <dbReference type="ARBA" id="ARBA00022737"/>
    </source>
</evidence>
<evidence type="ECO:0000256" key="2">
    <source>
        <dbReference type="ARBA" id="ARBA00023319"/>
    </source>
</evidence>
<dbReference type="PANTHER" id="PTHR10075:SF14">
    <property type="entry name" value="CELL ADHESION MOLECULE DSCAM2-RELATED"/>
    <property type="match status" value="1"/>
</dbReference>
<evidence type="ECO:0000313" key="6">
    <source>
        <dbReference type="WBParaSite" id="Hba_08666"/>
    </source>
</evidence>
<feature type="domain" description="Ig-like" evidence="4">
    <location>
        <begin position="41"/>
        <end position="146"/>
    </location>
</feature>
<keyword evidence="5" id="KW-1185">Reference proteome</keyword>
<keyword evidence="1" id="KW-0677">Repeat</keyword>
<feature type="chain" id="PRO_5009310874" evidence="3">
    <location>
        <begin position="19"/>
        <end position="394"/>
    </location>
</feature>
<sequence length="394" mass="44395">MIAILCALIASSVANLTAKNYMESVWSLNAEIDKTELNQSPELRFIESNMKMNDQMIKPGVSFELKCEAFGIPPPIFTWTLNGKRIAGSEDSTLYEKLHNLGKKTVQNGVTVSKLIIPCADKKHRGKYKCIVTNGHLTEEKSAKITIDLSHLAEASRCKLPTLLPPVITQWSDSRIENEGNAVQLFCRSQPGAEIAWYNENRQLLNTHPEYEVYPNGDLMIKKGSWAKMGTYTCVASNEAGEDRVSTFFYPTGLEDYSNTEGSLFACTYAIRFPCLSYLSSYSRMPTWIPNMFLLVFMFPGCDSRPPIFRPVSHVNVSRLYTAKGEQIIGEAKLVKDKVFDHRDPPEFISVQSIYHMYFVRIMILVSSSRVQCCLPSIYDATSLTGHLKPSTNY</sequence>